<organism evidence="1 2">
    <name type="scientific">Necator americanus</name>
    <name type="common">Human hookworm</name>
    <dbReference type="NCBI Taxonomy" id="51031"/>
    <lineage>
        <taxon>Eukaryota</taxon>
        <taxon>Metazoa</taxon>
        <taxon>Ecdysozoa</taxon>
        <taxon>Nematoda</taxon>
        <taxon>Chromadorea</taxon>
        <taxon>Rhabditida</taxon>
        <taxon>Rhabditina</taxon>
        <taxon>Rhabditomorpha</taxon>
        <taxon>Strongyloidea</taxon>
        <taxon>Ancylostomatidae</taxon>
        <taxon>Bunostominae</taxon>
        <taxon>Necator</taxon>
    </lineage>
</organism>
<proteinExistence type="predicted"/>
<evidence type="ECO:0000313" key="1">
    <source>
        <dbReference type="EMBL" id="KAK6740878.1"/>
    </source>
</evidence>
<protein>
    <recommendedName>
        <fullName evidence="3">AGC-kinase C-terminal domain-containing protein</fullName>
    </recommendedName>
</protein>
<keyword evidence="2" id="KW-1185">Reference proteome</keyword>
<evidence type="ECO:0000313" key="2">
    <source>
        <dbReference type="Proteomes" id="UP001303046"/>
    </source>
</evidence>
<reference evidence="1 2" key="1">
    <citation type="submission" date="2023-08" db="EMBL/GenBank/DDBJ databases">
        <title>A Necator americanus chromosomal reference genome.</title>
        <authorList>
            <person name="Ilik V."/>
            <person name="Petrzelkova K.J."/>
            <person name="Pardy F."/>
            <person name="Fuh T."/>
            <person name="Niatou-Singa F.S."/>
            <person name="Gouil Q."/>
            <person name="Baker L."/>
            <person name="Ritchie M.E."/>
            <person name="Jex A.R."/>
            <person name="Gazzola D."/>
            <person name="Li H."/>
            <person name="Toshio Fujiwara R."/>
            <person name="Zhan B."/>
            <person name="Aroian R.V."/>
            <person name="Pafco B."/>
            <person name="Schwarz E.M."/>
        </authorList>
    </citation>
    <scope>NUCLEOTIDE SEQUENCE [LARGE SCALE GENOMIC DNA]</scope>
    <source>
        <strain evidence="1 2">Aroian</strain>
        <tissue evidence="1">Whole animal</tissue>
    </source>
</reference>
<evidence type="ECO:0008006" key="3">
    <source>
        <dbReference type="Google" id="ProtNLM"/>
    </source>
</evidence>
<dbReference type="EMBL" id="JAVFWL010000003">
    <property type="protein sequence ID" value="KAK6740878.1"/>
    <property type="molecule type" value="Genomic_DNA"/>
</dbReference>
<name>A0ABR1CR97_NECAM</name>
<accession>A0ABR1CR97</accession>
<comment type="caution">
    <text evidence="1">The sequence shown here is derived from an EMBL/GenBank/DDBJ whole genome shotgun (WGS) entry which is preliminary data.</text>
</comment>
<dbReference type="Proteomes" id="UP001303046">
    <property type="component" value="Unassembled WGS sequence"/>
</dbReference>
<sequence>MECCSELGNLFDQMLAPSLSKRLCTFDEFQEHVFFKSVNFSDVLALKYNPLEEILKNEGSNRTPDIADWDNEENLETFSENYEFDSFDYFNDEM</sequence>
<gene>
    <name evidence="1" type="primary">Necator_chrIII.g9760</name>
    <name evidence="1" type="ORF">RB195_008995</name>
</gene>